<dbReference type="AlphaFoldDB" id="A0A8J5XRF5"/>
<evidence type="ECO:0000256" key="5">
    <source>
        <dbReference type="ARBA" id="ARBA00022723"/>
    </source>
</evidence>
<evidence type="ECO:0000256" key="8">
    <source>
        <dbReference type="ARBA" id="ARBA00023004"/>
    </source>
</evidence>
<dbReference type="PROSITE" id="PS51819">
    <property type="entry name" value="VOC"/>
    <property type="match status" value="2"/>
</dbReference>
<keyword evidence="13" id="KW-1185">Reference proteome</keyword>
<keyword evidence="9" id="KW-0585">Phenylalanine catabolism</keyword>
<name>A0A8J5XRF5_DIALT</name>
<keyword evidence="7" id="KW-0828">Tyrosine catabolism</keyword>
<comment type="cofactor">
    <cofactor evidence="1">
        <name>Fe cation</name>
        <dbReference type="ChEBI" id="CHEBI:24875"/>
    </cofactor>
</comment>
<dbReference type="CDD" id="cd08342">
    <property type="entry name" value="HPPD_N_like"/>
    <property type="match status" value="1"/>
</dbReference>
<dbReference type="PANTHER" id="PTHR11959">
    <property type="entry name" value="4-HYDROXYPHENYLPYRUVATE DIOXYGENASE"/>
    <property type="match status" value="1"/>
</dbReference>
<dbReference type="GO" id="GO:0006572">
    <property type="term" value="P:L-tyrosine catabolic process"/>
    <property type="evidence" value="ECO:0007669"/>
    <property type="project" value="UniProtKB-KW"/>
</dbReference>
<reference evidence="12" key="1">
    <citation type="submission" date="2021-05" db="EMBL/GenBank/DDBJ databases">
        <title>The genome of the haptophyte Pavlova lutheri (Diacronema luteri, Pavlovales) - a model for lipid biosynthesis in eukaryotic algae.</title>
        <authorList>
            <person name="Hulatt C.J."/>
            <person name="Posewitz M.C."/>
        </authorList>
    </citation>
    <scope>NUCLEOTIDE SEQUENCE</scope>
    <source>
        <strain evidence="12">NIVA-4/92</strain>
    </source>
</reference>
<keyword evidence="10" id="KW-0732">Signal</keyword>
<dbReference type="OrthoDB" id="414569at2759"/>
<evidence type="ECO:0000256" key="1">
    <source>
        <dbReference type="ARBA" id="ARBA00001962"/>
    </source>
</evidence>
<evidence type="ECO:0000256" key="9">
    <source>
        <dbReference type="ARBA" id="ARBA00023232"/>
    </source>
</evidence>
<feature type="domain" description="VOC" evidence="11">
    <location>
        <begin position="88"/>
        <end position="235"/>
    </location>
</feature>
<dbReference type="InterPro" id="IPR041736">
    <property type="entry name" value="4OHPhenylPyrv_dOase_N"/>
</dbReference>
<gene>
    <name evidence="12" type="ORF">KFE25_007582</name>
</gene>
<dbReference type="OMA" id="WANFYKD"/>
<dbReference type="InterPro" id="IPR005956">
    <property type="entry name" value="4OHPhenylPyrv_dOase"/>
</dbReference>
<dbReference type="InterPro" id="IPR041735">
    <property type="entry name" value="4OHPhenylPyrv_dOase_C"/>
</dbReference>
<dbReference type="FunFam" id="3.10.180.10:FF:000013">
    <property type="entry name" value="4-hydroxyphenylpyruvate dioxygenase"/>
    <property type="match status" value="1"/>
</dbReference>
<evidence type="ECO:0000256" key="3">
    <source>
        <dbReference type="ARBA" id="ARBA00005877"/>
    </source>
</evidence>
<dbReference type="SUPFAM" id="SSF54593">
    <property type="entry name" value="Glyoxalase/Bleomycin resistance protein/Dihydroxybiphenyl dioxygenase"/>
    <property type="match status" value="1"/>
</dbReference>
<evidence type="ECO:0000313" key="13">
    <source>
        <dbReference type="Proteomes" id="UP000751190"/>
    </source>
</evidence>
<dbReference type="InterPro" id="IPR037523">
    <property type="entry name" value="VOC_core"/>
</dbReference>
<feature type="chain" id="PRO_5035224995" description="4-hydroxyphenylpyruvate dioxygenase" evidence="10">
    <location>
        <begin position="23"/>
        <end position="512"/>
    </location>
</feature>
<evidence type="ECO:0000256" key="2">
    <source>
        <dbReference type="ARBA" id="ARBA00005162"/>
    </source>
</evidence>
<evidence type="ECO:0000313" key="12">
    <source>
        <dbReference type="EMBL" id="KAG8469064.1"/>
    </source>
</evidence>
<dbReference type="CDD" id="cd07250">
    <property type="entry name" value="HPPD_C_like"/>
    <property type="match status" value="1"/>
</dbReference>
<feature type="signal peptide" evidence="10">
    <location>
        <begin position="1"/>
        <end position="22"/>
    </location>
</feature>
<dbReference type="Proteomes" id="UP000751190">
    <property type="component" value="Unassembled WGS sequence"/>
</dbReference>
<dbReference type="NCBIfam" id="TIGR01263">
    <property type="entry name" value="4HPPD"/>
    <property type="match status" value="1"/>
</dbReference>
<comment type="pathway">
    <text evidence="2">Amino-acid degradation; L-phenylalanine degradation; acetoacetate and fumarate from L-phenylalanine: step 3/6.</text>
</comment>
<dbReference type="EC" id="1.13.11.27" evidence="4"/>
<feature type="domain" description="VOC" evidence="11">
    <location>
        <begin position="283"/>
        <end position="459"/>
    </location>
</feature>
<evidence type="ECO:0000259" key="11">
    <source>
        <dbReference type="PROSITE" id="PS51819"/>
    </source>
</evidence>
<accession>A0A8J5XRF5</accession>
<keyword evidence="8" id="KW-0408">Iron</keyword>
<organism evidence="12 13">
    <name type="scientific">Diacronema lutheri</name>
    <name type="common">Unicellular marine alga</name>
    <name type="synonym">Monochrysis lutheri</name>
    <dbReference type="NCBI Taxonomy" id="2081491"/>
    <lineage>
        <taxon>Eukaryota</taxon>
        <taxon>Haptista</taxon>
        <taxon>Haptophyta</taxon>
        <taxon>Pavlovophyceae</taxon>
        <taxon>Pavlovales</taxon>
        <taxon>Pavlovaceae</taxon>
        <taxon>Diacronema</taxon>
    </lineage>
</organism>
<dbReference type="InterPro" id="IPR029068">
    <property type="entry name" value="Glyas_Bleomycin-R_OHBP_Dase"/>
</dbReference>
<sequence>MAPAVALRLVLGAIAIAHGSCAVAPRATRQGGVIRASAHRAAVRAGDAPSTMPAAATATADADGSAELVGFERFVRTNPRSDRFGVRGLDHLEFYCPDATTASSRFMFGLDMAPIARFESDAHAHSVVLQSGAVRFVFTAPSAHEPDERTAARARAPPGFARADALRFVGAHGTAVRAIGLEVDNCARAYAACVAHGGRPARAPARMARTGNGMGEVEYAEVELYGDVVLRLLSSAERAAERDMPHDDDGMCDEAHALRLLPGYCATAAAPERAVGSIAPLLRVDHVVGNVPALRDVWPYIARMTGFHPFAEFVAEDVGTVDSGLNSIVLASNCETVLLPLNEPTYGTRRKSQIQTYLEQHGGPGVQHIALLTPDIFATVRAMRARAARGGFDFMARPPADYYGGLGARLERLATEAASGAGGVAANGGLSAAQLAEAEELGVLVDRDEQGVLLQIFTAPVSDRKTLFLEVIQRVGCEAEDDGRVRGGCGGFGKGNFAVLFKTVEDFLGDEA</sequence>
<keyword evidence="6" id="KW-0677">Repeat</keyword>
<evidence type="ECO:0000256" key="4">
    <source>
        <dbReference type="ARBA" id="ARBA00013222"/>
    </source>
</evidence>
<keyword evidence="5" id="KW-0479">Metal-binding</keyword>
<proteinExistence type="inferred from homology"/>
<dbReference type="Gene3D" id="3.10.180.10">
    <property type="entry name" value="2,3-Dihydroxybiphenyl 1,2-Dioxygenase, domain 1"/>
    <property type="match status" value="2"/>
</dbReference>
<evidence type="ECO:0000256" key="6">
    <source>
        <dbReference type="ARBA" id="ARBA00022737"/>
    </source>
</evidence>
<dbReference type="GO" id="GO:0006559">
    <property type="term" value="P:L-phenylalanine catabolic process"/>
    <property type="evidence" value="ECO:0007669"/>
    <property type="project" value="UniProtKB-KW"/>
</dbReference>
<protein>
    <recommendedName>
        <fullName evidence="4">4-hydroxyphenylpyruvate dioxygenase</fullName>
        <ecNumber evidence="4">1.13.11.27</ecNumber>
    </recommendedName>
</protein>
<dbReference type="GO" id="GO:0046872">
    <property type="term" value="F:metal ion binding"/>
    <property type="evidence" value="ECO:0007669"/>
    <property type="project" value="UniProtKB-KW"/>
</dbReference>
<comment type="similarity">
    <text evidence="3">Belongs to the 4HPPD family.</text>
</comment>
<dbReference type="EMBL" id="JAGTXO010000003">
    <property type="protein sequence ID" value="KAG8469064.1"/>
    <property type="molecule type" value="Genomic_DNA"/>
</dbReference>
<comment type="caution">
    <text evidence="12">The sequence shown here is derived from an EMBL/GenBank/DDBJ whole genome shotgun (WGS) entry which is preliminary data.</text>
</comment>
<dbReference type="PANTHER" id="PTHR11959:SF1">
    <property type="entry name" value="4-HYDROXYPHENYLPYRUVATE DIOXYGENASE"/>
    <property type="match status" value="1"/>
</dbReference>
<dbReference type="GO" id="GO:0003868">
    <property type="term" value="F:4-hydroxyphenylpyruvate dioxygenase activity"/>
    <property type="evidence" value="ECO:0007669"/>
    <property type="project" value="UniProtKB-EC"/>
</dbReference>
<evidence type="ECO:0000256" key="7">
    <source>
        <dbReference type="ARBA" id="ARBA00022878"/>
    </source>
</evidence>
<evidence type="ECO:0000256" key="10">
    <source>
        <dbReference type="SAM" id="SignalP"/>
    </source>
</evidence>